<sequence length="70" mass="7403">MRVLVGVCCALLLSACSDPSGSGSYGEVGAGLTNFSVACRKHDGLKEYHKKGNKTYITCNNGKKLTYTAD</sequence>
<dbReference type="Proteomes" id="UP001161389">
    <property type="component" value="Unassembled WGS sequence"/>
</dbReference>
<reference evidence="1" key="2">
    <citation type="submission" date="2023-01" db="EMBL/GenBank/DDBJ databases">
        <title>Draft genome sequence of Litoribrevibacter albus strain NBRC 110071.</title>
        <authorList>
            <person name="Sun Q."/>
            <person name="Mori K."/>
        </authorList>
    </citation>
    <scope>NUCLEOTIDE SEQUENCE</scope>
    <source>
        <strain evidence="1">NBRC 110071</strain>
    </source>
</reference>
<comment type="caution">
    <text evidence="1">The sequence shown here is derived from an EMBL/GenBank/DDBJ whole genome shotgun (WGS) entry which is preliminary data.</text>
</comment>
<dbReference type="RefSeq" id="WP_284378804.1">
    <property type="nucleotide sequence ID" value="NZ_BSNM01000003.1"/>
</dbReference>
<dbReference type="PROSITE" id="PS51257">
    <property type="entry name" value="PROKAR_LIPOPROTEIN"/>
    <property type="match status" value="1"/>
</dbReference>
<protein>
    <recommendedName>
        <fullName evidence="3">Lipoprotein</fullName>
    </recommendedName>
</protein>
<reference evidence="1" key="1">
    <citation type="journal article" date="2014" name="Int. J. Syst. Evol. Microbiol.">
        <title>Complete genome sequence of Corynebacterium casei LMG S-19264T (=DSM 44701T), isolated from a smear-ripened cheese.</title>
        <authorList>
            <consortium name="US DOE Joint Genome Institute (JGI-PGF)"/>
            <person name="Walter F."/>
            <person name="Albersmeier A."/>
            <person name="Kalinowski J."/>
            <person name="Ruckert C."/>
        </authorList>
    </citation>
    <scope>NUCLEOTIDE SEQUENCE</scope>
    <source>
        <strain evidence="1">NBRC 110071</strain>
    </source>
</reference>
<proteinExistence type="predicted"/>
<dbReference type="EMBL" id="BSNM01000003">
    <property type="protein sequence ID" value="GLQ30211.1"/>
    <property type="molecule type" value="Genomic_DNA"/>
</dbReference>
<evidence type="ECO:0000313" key="1">
    <source>
        <dbReference type="EMBL" id="GLQ30211.1"/>
    </source>
</evidence>
<name>A0AA37S8A5_9GAMM</name>
<evidence type="ECO:0008006" key="3">
    <source>
        <dbReference type="Google" id="ProtNLM"/>
    </source>
</evidence>
<gene>
    <name evidence="1" type="ORF">GCM10007876_06890</name>
</gene>
<evidence type="ECO:0000313" key="2">
    <source>
        <dbReference type="Proteomes" id="UP001161389"/>
    </source>
</evidence>
<keyword evidence="2" id="KW-1185">Reference proteome</keyword>
<dbReference type="AlphaFoldDB" id="A0AA37S8A5"/>
<accession>A0AA37S8A5</accession>
<organism evidence="1 2">
    <name type="scientific">Litoribrevibacter albus</name>
    <dbReference type="NCBI Taxonomy" id="1473156"/>
    <lineage>
        <taxon>Bacteria</taxon>
        <taxon>Pseudomonadati</taxon>
        <taxon>Pseudomonadota</taxon>
        <taxon>Gammaproteobacteria</taxon>
        <taxon>Oceanospirillales</taxon>
        <taxon>Oceanospirillaceae</taxon>
        <taxon>Litoribrevibacter</taxon>
    </lineage>
</organism>